<dbReference type="InterPro" id="IPR032836">
    <property type="entry name" value="DsrE2-like"/>
</dbReference>
<proteinExistence type="predicted"/>
<evidence type="ECO:0000313" key="1">
    <source>
        <dbReference type="EMBL" id="GHO99945.1"/>
    </source>
</evidence>
<dbReference type="Proteomes" id="UP000597444">
    <property type="component" value="Unassembled WGS sequence"/>
</dbReference>
<gene>
    <name evidence="1" type="ORF">KSF_099930</name>
</gene>
<sequence>MADRMSIILFSGTVDKLMAASILTTGGAAMGMEVEVFLTTWGLEAFRKDSYKTNMRVSKDYEDYAPVMMQQMIAKKVPSWMDNFKNAREIGDVKVFACSMTMELFDMKLEDLEPIVDDVTGVATFVERAREGEITLFI</sequence>
<dbReference type="AlphaFoldDB" id="A0A8J3J074"/>
<dbReference type="InterPro" id="IPR027396">
    <property type="entry name" value="DsrEFH-like"/>
</dbReference>
<dbReference type="Pfam" id="PF13686">
    <property type="entry name" value="DrsE_2"/>
    <property type="match status" value="2"/>
</dbReference>
<accession>A0A8J3J074</accession>
<comment type="caution">
    <text evidence="1">The sequence shown here is derived from an EMBL/GenBank/DDBJ whole genome shotgun (WGS) entry which is preliminary data.</text>
</comment>
<dbReference type="SUPFAM" id="SSF75169">
    <property type="entry name" value="DsrEFH-like"/>
    <property type="match status" value="1"/>
</dbReference>
<dbReference type="PANTHER" id="PTHR34655">
    <property type="entry name" value="CONSERVED WITHIN P. AEROPHILUM"/>
    <property type="match status" value="1"/>
</dbReference>
<dbReference type="PANTHER" id="PTHR34655:SF2">
    <property type="entry name" value="PEROXIREDOXIN FAMILY PROTEIN"/>
    <property type="match status" value="1"/>
</dbReference>
<dbReference type="EMBL" id="BNJK01000002">
    <property type="protein sequence ID" value="GHO99945.1"/>
    <property type="molecule type" value="Genomic_DNA"/>
</dbReference>
<evidence type="ECO:0000313" key="2">
    <source>
        <dbReference type="Proteomes" id="UP000597444"/>
    </source>
</evidence>
<reference evidence="1" key="1">
    <citation type="submission" date="2020-10" db="EMBL/GenBank/DDBJ databases">
        <title>Taxonomic study of unclassified bacteria belonging to the class Ktedonobacteria.</title>
        <authorList>
            <person name="Yabe S."/>
            <person name="Wang C.M."/>
            <person name="Zheng Y."/>
            <person name="Sakai Y."/>
            <person name="Cavaletti L."/>
            <person name="Monciardini P."/>
            <person name="Donadio S."/>
        </authorList>
    </citation>
    <scope>NUCLEOTIDE SEQUENCE</scope>
    <source>
        <strain evidence="1">ID150040</strain>
    </source>
</reference>
<organism evidence="1 2">
    <name type="scientific">Reticulibacter mediterranei</name>
    <dbReference type="NCBI Taxonomy" id="2778369"/>
    <lineage>
        <taxon>Bacteria</taxon>
        <taxon>Bacillati</taxon>
        <taxon>Chloroflexota</taxon>
        <taxon>Ktedonobacteria</taxon>
        <taxon>Ktedonobacterales</taxon>
        <taxon>Reticulibacteraceae</taxon>
        <taxon>Reticulibacter</taxon>
    </lineage>
</organism>
<name>A0A8J3J074_9CHLR</name>
<keyword evidence="2" id="KW-1185">Reference proteome</keyword>
<dbReference type="Gene3D" id="3.40.1260.10">
    <property type="entry name" value="DsrEFH-like"/>
    <property type="match status" value="1"/>
</dbReference>
<protein>
    <submittedName>
        <fullName evidence="1">Peroxiredoxin</fullName>
    </submittedName>
</protein>
<dbReference type="RefSeq" id="WP_220210554.1">
    <property type="nucleotide sequence ID" value="NZ_BNJK01000002.1"/>
</dbReference>